<organism evidence="2">
    <name type="scientific">uncultured Solirubrobacteraceae bacterium</name>
    <dbReference type="NCBI Taxonomy" id="1162706"/>
    <lineage>
        <taxon>Bacteria</taxon>
        <taxon>Bacillati</taxon>
        <taxon>Actinomycetota</taxon>
        <taxon>Thermoleophilia</taxon>
        <taxon>Solirubrobacterales</taxon>
        <taxon>Solirubrobacteraceae</taxon>
        <taxon>environmental samples</taxon>
    </lineage>
</organism>
<reference evidence="2" key="1">
    <citation type="submission" date="2020-02" db="EMBL/GenBank/DDBJ databases">
        <authorList>
            <person name="Meier V. D."/>
        </authorList>
    </citation>
    <scope>NUCLEOTIDE SEQUENCE</scope>
    <source>
        <strain evidence="2">AVDCRST_MAG38</strain>
    </source>
</reference>
<feature type="compositionally biased region" description="Basic and acidic residues" evidence="1">
    <location>
        <begin position="218"/>
        <end position="237"/>
    </location>
</feature>
<evidence type="ECO:0000313" key="2">
    <source>
        <dbReference type="EMBL" id="CAA9465758.1"/>
    </source>
</evidence>
<feature type="region of interest" description="Disordered" evidence="1">
    <location>
        <begin position="167"/>
        <end position="201"/>
    </location>
</feature>
<feature type="region of interest" description="Disordered" evidence="1">
    <location>
        <begin position="1"/>
        <end position="152"/>
    </location>
</feature>
<feature type="non-terminal residue" evidence="2">
    <location>
        <position position="435"/>
    </location>
</feature>
<name>A0A6J4RAC5_9ACTN</name>
<keyword evidence="2" id="KW-0328">Glycosyltransferase</keyword>
<dbReference type="AlphaFoldDB" id="A0A6J4RAC5"/>
<feature type="compositionally biased region" description="Basic residues" evidence="1">
    <location>
        <begin position="241"/>
        <end position="260"/>
    </location>
</feature>
<dbReference type="GO" id="GO:0004044">
    <property type="term" value="F:amidophosphoribosyltransferase activity"/>
    <property type="evidence" value="ECO:0007669"/>
    <property type="project" value="UniProtKB-EC"/>
</dbReference>
<feature type="compositionally biased region" description="Basic residues" evidence="1">
    <location>
        <begin position="109"/>
        <end position="120"/>
    </location>
</feature>
<evidence type="ECO:0000256" key="1">
    <source>
        <dbReference type="SAM" id="MobiDB-lite"/>
    </source>
</evidence>
<feature type="compositionally biased region" description="Basic residues" evidence="1">
    <location>
        <begin position="75"/>
        <end position="86"/>
    </location>
</feature>
<feature type="region of interest" description="Disordered" evidence="1">
    <location>
        <begin position="213"/>
        <end position="382"/>
    </location>
</feature>
<feature type="compositionally biased region" description="Basic and acidic residues" evidence="1">
    <location>
        <begin position="304"/>
        <end position="333"/>
    </location>
</feature>
<feature type="compositionally biased region" description="Basic residues" evidence="1">
    <location>
        <begin position="167"/>
        <end position="191"/>
    </location>
</feature>
<keyword evidence="2" id="KW-0808">Transferase</keyword>
<feature type="compositionally biased region" description="Basic residues" evidence="1">
    <location>
        <begin position="334"/>
        <end position="344"/>
    </location>
</feature>
<sequence>RWHSLVRPRRAHHDPARARPGQPGLRRAEAPHAGRRGRRRARPLLDHGVGRVGEHAAGLPLRPPPARAGPQRQPGQRRRAARRAARARPALQLDLGLGDHRRAAGRPPGRPHRGRGRRRHAADARRLLDGRALQGPRRGLPRPVGAAAAVARAPRRPLLRGQRVVRLRHHRRGVPARRPARRGRHARRARHRVADGGRGRARGVLRLRVHLLRPPGLADERPGAPGRARQDGRDPRPRGPGARRRPGHRRARQRQRRGARVRAGGRPAAGRRADQEPLRRADVHPAGSGAAQARPAAEVQPAAGDRRRQVDRRGRRLDRARQHHAADRADAPRRGRARGAHAHLRPADQAPVPVRDRHVHARGDGRPRPHGRRGRRAPRDRLARVPLAGRRLRGGRRFARAALRRLLHRRVPARGLDGREGQVRVRARAAARPRL</sequence>
<feature type="compositionally biased region" description="Basic residues" evidence="1">
    <location>
        <begin position="33"/>
        <end position="42"/>
    </location>
</feature>
<accession>A0A6J4RAC5</accession>
<dbReference type="EMBL" id="CADCVJ010000044">
    <property type="protein sequence ID" value="CAA9465758.1"/>
    <property type="molecule type" value="Genomic_DNA"/>
</dbReference>
<protein>
    <submittedName>
        <fullName evidence="2">Amidophosphoribosyltransferase</fullName>
        <ecNumber evidence="2">2.4.2.14</ecNumber>
    </submittedName>
</protein>
<feature type="compositionally biased region" description="Low complexity" evidence="1">
    <location>
        <begin position="261"/>
        <end position="270"/>
    </location>
</feature>
<dbReference type="EC" id="2.4.2.14" evidence="2"/>
<feature type="compositionally biased region" description="Basic and acidic residues" evidence="1">
    <location>
        <begin position="43"/>
        <end position="54"/>
    </location>
</feature>
<feature type="compositionally biased region" description="Basic residues" evidence="1">
    <location>
        <begin position="1"/>
        <end position="12"/>
    </location>
</feature>
<feature type="compositionally biased region" description="Basic and acidic residues" evidence="1">
    <location>
        <begin position="271"/>
        <end position="283"/>
    </location>
</feature>
<proteinExistence type="predicted"/>
<gene>
    <name evidence="2" type="ORF">AVDCRST_MAG38-637</name>
</gene>
<feature type="compositionally biased region" description="Low complexity" evidence="1">
    <location>
        <begin position="130"/>
        <end position="152"/>
    </location>
</feature>
<feature type="non-terminal residue" evidence="2">
    <location>
        <position position="1"/>
    </location>
</feature>
<feature type="compositionally biased region" description="Low complexity" evidence="1">
    <location>
        <begin position="285"/>
        <end position="297"/>
    </location>
</feature>